<dbReference type="OrthoDB" id="2381009at2759"/>
<evidence type="ECO:0000313" key="3">
    <source>
        <dbReference type="Proteomes" id="UP000789572"/>
    </source>
</evidence>
<dbReference type="AlphaFoldDB" id="A0A9N9DVZ2"/>
<name>A0A9N9DVZ2_9GLOM</name>
<sequence length="108" mass="12185">CRDFVFAILAVSREYVDRLTCWFVFGPILVAFVIGIMVFIYLLKSPHDNFDDLIEKDTLKSLALITLAFICFTMEDISLKLHHKIKAGEPVNTETASEPVNTDTASET</sequence>
<accession>A0A9N9DVZ2</accession>
<organism evidence="2 3">
    <name type="scientific">Paraglomus occultum</name>
    <dbReference type="NCBI Taxonomy" id="144539"/>
    <lineage>
        <taxon>Eukaryota</taxon>
        <taxon>Fungi</taxon>
        <taxon>Fungi incertae sedis</taxon>
        <taxon>Mucoromycota</taxon>
        <taxon>Glomeromycotina</taxon>
        <taxon>Glomeromycetes</taxon>
        <taxon>Paraglomerales</taxon>
        <taxon>Paraglomeraceae</taxon>
        <taxon>Paraglomus</taxon>
    </lineage>
</organism>
<evidence type="ECO:0000256" key="1">
    <source>
        <dbReference type="SAM" id="Phobius"/>
    </source>
</evidence>
<keyword evidence="1" id="KW-0472">Membrane</keyword>
<dbReference type="EMBL" id="CAJVPJ010004694">
    <property type="protein sequence ID" value="CAG8654732.1"/>
    <property type="molecule type" value="Genomic_DNA"/>
</dbReference>
<keyword evidence="3" id="KW-1185">Reference proteome</keyword>
<feature type="transmembrane region" description="Helical" evidence="1">
    <location>
        <begin position="21"/>
        <end position="42"/>
    </location>
</feature>
<protein>
    <submittedName>
        <fullName evidence="2">1056_t:CDS:1</fullName>
    </submittedName>
</protein>
<feature type="non-terminal residue" evidence="2">
    <location>
        <position position="1"/>
    </location>
</feature>
<keyword evidence="1" id="KW-1133">Transmembrane helix</keyword>
<keyword evidence="1" id="KW-0812">Transmembrane</keyword>
<gene>
    <name evidence="2" type="ORF">POCULU_LOCUS10139</name>
</gene>
<comment type="caution">
    <text evidence="2">The sequence shown here is derived from an EMBL/GenBank/DDBJ whole genome shotgun (WGS) entry which is preliminary data.</text>
</comment>
<proteinExistence type="predicted"/>
<reference evidence="2" key="1">
    <citation type="submission" date="2021-06" db="EMBL/GenBank/DDBJ databases">
        <authorList>
            <person name="Kallberg Y."/>
            <person name="Tangrot J."/>
            <person name="Rosling A."/>
        </authorList>
    </citation>
    <scope>NUCLEOTIDE SEQUENCE</scope>
    <source>
        <strain evidence="2">IA702</strain>
    </source>
</reference>
<dbReference type="Proteomes" id="UP000789572">
    <property type="component" value="Unassembled WGS sequence"/>
</dbReference>
<evidence type="ECO:0000313" key="2">
    <source>
        <dbReference type="EMBL" id="CAG8654732.1"/>
    </source>
</evidence>
<feature type="non-terminal residue" evidence="2">
    <location>
        <position position="108"/>
    </location>
</feature>